<gene>
    <name evidence="1" type="ORF">HUJ06_011658</name>
</gene>
<evidence type="ECO:0000313" key="1">
    <source>
        <dbReference type="EMBL" id="DAD32807.1"/>
    </source>
</evidence>
<dbReference type="Proteomes" id="UP000607653">
    <property type="component" value="Unassembled WGS sequence"/>
</dbReference>
<name>A0A822YJX2_NELNU</name>
<comment type="caution">
    <text evidence="1">The sequence shown here is derived from an EMBL/GenBank/DDBJ whole genome shotgun (WGS) entry which is preliminary data.</text>
</comment>
<proteinExistence type="predicted"/>
<evidence type="ECO:0000313" key="2">
    <source>
        <dbReference type="Proteomes" id="UP000607653"/>
    </source>
</evidence>
<accession>A0A822YJX2</accession>
<sequence length="34" mass="3712">MLRISTEAFSHVVTSNSFEALRRLDGGDSSNQVS</sequence>
<dbReference type="EMBL" id="DUZY01000003">
    <property type="protein sequence ID" value="DAD32807.1"/>
    <property type="molecule type" value="Genomic_DNA"/>
</dbReference>
<reference evidence="1 2" key="1">
    <citation type="journal article" date="2020" name="Mol. Biol. Evol.">
        <title>Distinct Expression and Methylation Patterns for Genes with Different Fates following a Single Whole-Genome Duplication in Flowering Plants.</title>
        <authorList>
            <person name="Shi T."/>
            <person name="Rahmani R.S."/>
            <person name="Gugger P.F."/>
            <person name="Wang M."/>
            <person name="Li H."/>
            <person name="Zhang Y."/>
            <person name="Li Z."/>
            <person name="Wang Q."/>
            <person name="Van de Peer Y."/>
            <person name="Marchal K."/>
            <person name="Chen J."/>
        </authorList>
    </citation>
    <scope>NUCLEOTIDE SEQUENCE [LARGE SCALE GENOMIC DNA]</scope>
    <source>
        <tissue evidence="1">Leaf</tissue>
    </source>
</reference>
<organism evidence="1 2">
    <name type="scientific">Nelumbo nucifera</name>
    <name type="common">Sacred lotus</name>
    <dbReference type="NCBI Taxonomy" id="4432"/>
    <lineage>
        <taxon>Eukaryota</taxon>
        <taxon>Viridiplantae</taxon>
        <taxon>Streptophyta</taxon>
        <taxon>Embryophyta</taxon>
        <taxon>Tracheophyta</taxon>
        <taxon>Spermatophyta</taxon>
        <taxon>Magnoliopsida</taxon>
        <taxon>Proteales</taxon>
        <taxon>Nelumbonaceae</taxon>
        <taxon>Nelumbo</taxon>
    </lineage>
</organism>
<keyword evidence="2" id="KW-1185">Reference proteome</keyword>
<dbReference type="AlphaFoldDB" id="A0A822YJX2"/>
<protein>
    <submittedName>
        <fullName evidence="1">Uncharacterized protein</fullName>
    </submittedName>
</protein>